<feature type="transmembrane region" description="Helical" evidence="5">
    <location>
        <begin position="302"/>
        <end position="326"/>
    </location>
</feature>
<evidence type="ECO:0000256" key="1">
    <source>
        <dbReference type="ARBA" id="ARBA00004141"/>
    </source>
</evidence>
<dbReference type="Pfam" id="PF07690">
    <property type="entry name" value="MFS_1"/>
    <property type="match status" value="1"/>
</dbReference>
<dbReference type="Gene3D" id="1.20.1250.20">
    <property type="entry name" value="MFS general substrate transporter like domains"/>
    <property type="match status" value="2"/>
</dbReference>
<comment type="subcellular location">
    <subcellularLocation>
        <location evidence="1">Membrane</location>
        <topology evidence="1">Multi-pass membrane protein</topology>
    </subcellularLocation>
</comment>
<dbReference type="EMBL" id="JARQZJ010000006">
    <property type="protein sequence ID" value="KAK9871627.1"/>
    <property type="molecule type" value="Genomic_DNA"/>
</dbReference>
<dbReference type="InterPro" id="IPR011701">
    <property type="entry name" value="MFS"/>
</dbReference>
<keyword evidence="3 5" id="KW-1133">Transmembrane helix</keyword>
<evidence type="ECO:0000256" key="4">
    <source>
        <dbReference type="ARBA" id="ARBA00023136"/>
    </source>
</evidence>
<feature type="transmembrane region" description="Helical" evidence="5">
    <location>
        <begin position="460"/>
        <end position="481"/>
    </location>
</feature>
<feature type="transmembrane region" description="Helical" evidence="5">
    <location>
        <begin position="371"/>
        <end position="389"/>
    </location>
</feature>
<comment type="caution">
    <text evidence="6">The sequence shown here is derived from an EMBL/GenBank/DDBJ whole genome shotgun (WGS) entry which is preliminary data.</text>
</comment>
<gene>
    <name evidence="6" type="ORF">WA026_013008</name>
</gene>
<dbReference type="PANTHER" id="PTHR23507:SF1">
    <property type="entry name" value="FI18259P1-RELATED"/>
    <property type="match status" value="1"/>
</dbReference>
<organism evidence="6 7">
    <name type="scientific">Henosepilachna vigintioctopunctata</name>
    <dbReference type="NCBI Taxonomy" id="420089"/>
    <lineage>
        <taxon>Eukaryota</taxon>
        <taxon>Metazoa</taxon>
        <taxon>Ecdysozoa</taxon>
        <taxon>Arthropoda</taxon>
        <taxon>Hexapoda</taxon>
        <taxon>Insecta</taxon>
        <taxon>Pterygota</taxon>
        <taxon>Neoptera</taxon>
        <taxon>Endopterygota</taxon>
        <taxon>Coleoptera</taxon>
        <taxon>Polyphaga</taxon>
        <taxon>Cucujiformia</taxon>
        <taxon>Coccinelloidea</taxon>
        <taxon>Coccinellidae</taxon>
        <taxon>Epilachninae</taxon>
        <taxon>Epilachnini</taxon>
        <taxon>Henosepilachna</taxon>
    </lineage>
</organism>
<evidence type="ECO:0000256" key="3">
    <source>
        <dbReference type="ARBA" id="ARBA00022989"/>
    </source>
</evidence>
<dbReference type="AlphaFoldDB" id="A0AAW1TTI0"/>
<feature type="transmembrane region" description="Helical" evidence="5">
    <location>
        <begin position="232"/>
        <end position="251"/>
    </location>
</feature>
<dbReference type="InterPro" id="IPR036259">
    <property type="entry name" value="MFS_trans_sf"/>
</dbReference>
<keyword evidence="4 5" id="KW-0472">Membrane</keyword>
<proteinExistence type="predicted"/>
<feature type="transmembrane region" description="Helical" evidence="5">
    <location>
        <begin position="104"/>
        <end position="124"/>
    </location>
</feature>
<name>A0AAW1TTI0_9CUCU</name>
<keyword evidence="7" id="KW-1185">Reference proteome</keyword>
<feature type="transmembrane region" description="Helical" evidence="5">
    <location>
        <begin position="136"/>
        <end position="157"/>
    </location>
</feature>
<sequence>MRDEILNEKPQPKIIKTQPKHFEPKQKRGKIKKILSKLTVEPLLLFFCFSSTMHSQTTQNLYLEKTCRVHLAYNVSVCDAMSDRTLGGYTEEQEAEVQKYVSKLVGIATFIQGFFSVSLILFLGSWSDRHSLRKPLILIPMLGELTALCLLILNTIFFEEIPVIFTAISASLPAAITGGWPCLFLGVYSYVSSISHENDKTARIGACTAVQNIGFITGLASSGLLLNPLSFLGVYSTCFVLLFSSLLYGYWRIEDINLHADEKIQPKNEDQGFFSDFFSIKHFFNTLKICFKKGPNKRRQKIIVIMMLTVVALGSTQGECAVTYLYTRFKFGWSEFDFSIFFVVHSMVDVIGSLISLGFLSKYLEWKDASLGIISLITTILCNLTYAFVPTSKYFYAGMILDLFYETPTVAIRSLVAKTVPSHEIGQANSILGVCEALMPSLFGPLYTTVYEHSILYLPGSYYLVSFGLNSIGILFFIWLYRQTRDNVKLSDEEKGLNQKQNLETEDEYT</sequence>
<dbReference type="PANTHER" id="PTHR23507">
    <property type="entry name" value="ZGC:174356"/>
    <property type="match status" value="1"/>
</dbReference>
<keyword evidence="2 5" id="KW-0812">Transmembrane</keyword>
<feature type="transmembrane region" description="Helical" evidence="5">
    <location>
        <begin position="338"/>
        <end position="359"/>
    </location>
</feature>
<dbReference type="SUPFAM" id="SSF103473">
    <property type="entry name" value="MFS general substrate transporter"/>
    <property type="match status" value="1"/>
</dbReference>
<evidence type="ECO:0000313" key="6">
    <source>
        <dbReference type="EMBL" id="KAK9871627.1"/>
    </source>
</evidence>
<reference evidence="6 7" key="1">
    <citation type="submission" date="2023-03" db="EMBL/GenBank/DDBJ databases">
        <title>Genome insight into feeding habits of ladybird beetles.</title>
        <authorList>
            <person name="Li H.-S."/>
            <person name="Huang Y.-H."/>
            <person name="Pang H."/>
        </authorList>
    </citation>
    <scope>NUCLEOTIDE SEQUENCE [LARGE SCALE GENOMIC DNA]</scope>
    <source>
        <strain evidence="6">SYSU_2023b</strain>
        <tissue evidence="6">Whole body</tissue>
    </source>
</reference>
<evidence type="ECO:0000313" key="7">
    <source>
        <dbReference type="Proteomes" id="UP001431783"/>
    </source>
</evidence>
<evidence type="ECO:0000256" key="5">
    <source>
        <dbReference type="SAM" id="Phobius"/>
    </source>
</evidence>
<dbReference type="GO" id="GO:0016020">
    <property type="term" value="C:membrane"/>
    <property type="evidence" value="ECO:0007669"/>
    <property type="project" value="UniProtKB-SubCell"/>
</dbReference>
<accession>A0AAW1TTI0</accession>
<feature type="transmembrane region" description="Helical" evidence="5">
    <location>
        <begin position="163"/>
        <end position="191"/>
    </location>
</feature>
<evidence type="ECO:0000256" key="2">
    <source>
        <dbReference type="ARBA" id="ARBA00022692"/>
    </source>
</evidence>
<dbReference type="GO" id="GO:0022857">
    <property type="term" value="F:transmembrane transporter activity"/>
    <property type="evidence" value="ECO:0007669"/>
    <property type="project" value="InterPro"/>
</dbReference>
<protein>
    <submittedName>
        <fullName evidence="6">Uncharacterized protein</fullName>
    </submittedName>
</protein>
<dbReference type="Proteomes" id="UP001431783">
    <property type="component" value="Unassembled WGS sequence"/>
</dbReference>